<dbReference type="OrthoDB" id="318753at2157"/>
<reference evidence="2" key="1">
    <citation type="submission" date="2016-10" db="EMBL/GenBank/DDBJ databases">
        <authorList>
            <person name="Varghese N."/>
            <person name="Submissions S."/>
        </authorList>
    </citation>
    <scope>NUCLEOTIDE SEQUENCE [LARGE SCALE GENOMIC DNA]</scope>
    <source>
        <strain evidence="2">IBRC-M 10043</strain>
    </source>
</reference>
<dbReference type="RefSeq" id="WP_092662184.1">
    <property type="nucleotide sequence ID" value="NZ_FOCX01000017.1"/>
</dbReference>
<protein>
    <submittedName>
        <fullName evidence="1">Uncharacterized protein</fullName>
    </submittedName>
</protein>
<dbReference type="Proteomes" id="UP000198775">
    <property type="component" value="Unassembled WGS sequence"/>
</dbReference>
<organism evidence="1 2">
    <name type="scientific">Halorientalis persicus</name>
    <dbReference type="NCBI Taxonomy" id="1367881"/>
    <lineage>
        <taxon>Archaea</taxon>
        <taxon>Methanobacteriati</taxon>
        <taxon>Methanobacteriota</taxon>
        <taxon>Stenosarchaea group</taxon>
        <taxon>Halobacteria</taxon>
        <taxon>Halobacteriales</taxon>
        <taxon>Haloarculaceae</taxon>
        <taxon>Halorientalis</taxon>
    </lineage>
</organism>
<proteinExistence type="predicted"/>
<dbReference type="AlphaFoldDB" id="A0A1H8S3U4"/>
<keyword evidence="2" id="KW-1185">Reference proteome</keyword>
<dbReference type="EMBL" id="FOCX01000017">
    <property type="protein sequence ID" value="SEO73084.1"/>
    <property type="molecule type" value="Genomic_DNA"/>
</dbReference>
<gene>
    <name evidence="1" type="ORF">SAMN05216388_1017132</name>
</gene>
<evidence type="ECO:0000313" key="1">
    <source>
        <dbReference type="EMBL" id="SEO73084.1"/>
    </source>
</evidence>
<accession>A0A1H8S3U4</accession>
<sequence>MPKHTTHLDPDRGLWIPPGLREYGQQVVIRTPRATHQIFGSDCLDSYHGLVHETDFGSADEHNDPKNARLAPDKVTIKPAGEEAVELQVENVNAAGEVVADA</sequence>
<evidence type="ECO:0000313" key="2">
    <source>
        <dbReference type="Proteomes" id="UP000198775"/>
    </source>
</evidence>
<name>A0A1H8S3U4_9EURY</name>